<proteinExistence type="inferred from homology"/>
<organism evidence="19 20">
    <name type="scientific">Pontibacter ruber</name>
    <dbReference type="NCBI Taxonomy" id="1343895"/>
    <lineage>
        <taxon>Bacteria</taxon>
        <taxon>Pseudomonadati</taxon>
        <taxon>Bacteroidota</taxon>
        <taxon>Cytophagia</taxon>
        <taxon>Cytophagales</taxon>
        <taxon>Hymenobacteraceae</taxon>
        <taxon>Pontibacter</taxon>
    </lineage>
</organism>
<evidence type="ECO:0000256" key="9">
    <source>
        <dbReference type="ARBA" id="ARBA00023065"/>
    </source>
</evidence>
<evidence type="ECO:0000256" key="6">
    <source>
        <dbReference type="ARBA" id="ARBA00022692"/>
    </source>
</evidence>
<dbReference type="Gene3D" id="2.40.170.20">
    <property type="entry name" value="TonB-dependent receptor, beta-barrel domain"/>
    <property type="match status" value="1"/>
</dbReference>
<feature type="domain" description="TonB-dependent receptor-like beta-barrel" evidence="17">
    <location>
        <begin position="306"/>
        <end position="752"/>
    </location>
</feature>
<evidence type="ECO:0000256" key="16">
    <source>
        <dbReference type="SAM" id="SignalP"/>
    </source>
</evidence>
<evidence type="ECO:0000256" key="4">
    <source>
        <dbReference type="ARBA" id="ARBA00022452"/>
    </source>
</evidence>
<keyword evidence="20" id="KW-1185">Reference proteome</keyword>
<dbReference type="PANTHER" id="PTHR32552:SF68">
    <property type="entry name" value="FERRICHROME OUTER MEMBRANE TRANSPORTER_PHAGE RECEPTOR"/>
    <property type="match status" value="1"/>
</dbReference>
<dbReference type="Gene3D" id="2.60.40.1120">
    <property type="entry name" value="Carboxypeptidase-like, regulatory domain"/>
    <property type="match status" value="1"/>
</dbReference>
<evidence type="ECO:0000256" key="5">
    <source>
        <dbReference type="ARBA" id="ARBA00022496"/>
    </source>
</evidence>
<comment type="similarity">
    <text evidence="2 14 15">Belongs to the TonB-dependent receptor family.</text>
</comment>
<comment type="subcellular location">
    <subcellularLocation>
        <location evidence="1 14">Cell outer membrane</location>
        <topology evidence="1 14">Multi-pass membrane protein</topology>
    </subcellularLocation>
</comment>
<dbReference type="InterPro" id="IPR012910">
    <property type="entry name" value="Plug_dom"/>
</dbReference>
<protein>
    <submittedName>
        <fullName evidence="19">TonB-dependent siderophore receptor</fullName>
    </submittedName>
</protein>
<evidence type="ECO:0000313" key="19">
    <source>
        <dbReference type="EMBL" id="MFD2245628.1"/>
    </source>
</evidence>
<evidence type="ECO:0000256" key="15">
    <source>
        <dbReference type="RuleBase" id="RU003357"/>
    </source>
</evidence>
<evidence type="ECO:0000313" key="20">
    <source>
        <dbReference type="Proteomes" id="UP001597374"/>
    </source>
</evidence>
<dbReference type="PROSITE" id="PS52016">
    <property type="entry name" value="TONB_DEPENDENT_REC_3"/>
    <property type="match status" value="1"/>
</dbReference>
<evidence type="ECO:0000256" key="14">
    <source>
        <dbReference type="PROSITE-ProRule" id="PRU01360"/>
    </source>
</evidence>
<reference evidence="20" key="1">
    <citation type="journal article" date="2019" name="Int. J. Syst. Evol. Microbiol.">
        <title>The Global Catalogue of Microorganisms (GCM) 10K type strain sequencing project: providing services to taxonomists for standard genome sequencing and annotation.</title>
        <authorList>
            <consortium name="The Broad Institute Genomics Platform"/>
            <consortium name="The Broad Institute Genome Sequencing Center for Infectious Disease"/>
            <person name="Wu L."/>
            <person name="Ma J."/>
        </authorList>
    </citation>
    <scope>NUCLEOTIDE SEQUENCE [LARGE SCALE GENOMIC DNA]</scope>
    <source>
        <strain evidence="20">CGMCC 4.1782</strain>
    </source>
</reference>
<keyword evidence="13 14" id="KW-0998">Cell outer membrane</keyword>
<keyword evidence="12 19" id="KW-0675">Receptor</keyword>
<dbReference type="InterPro" id="IPR010105">
    <property type="entry name" value="TonB_sidphr_rcpt"/>
</dbReference>
<evidence type="ECO:0000256" key="7">
    <source>
        <dbReference type="ARBA" id="ARBA00022729"/>
    </source>
</evidence>
<dbReference type="EMBL" id="JBHUIM010000001">
    <property type="protein sequence ID" value="MFD2245628.1"/>
    <property type="molecule type" value="Genomic_DNA"/>
</dbReference>
<dbReference type="InterPro" id="IPR036942">
    <property type="entry name" value="Beta-barrel_TonB_sf"/>
</dbReference>
<accession>A0ABW5CWC0</accession>
<keyword evidence="5" id="KW-0410">Iron transport</keyword>
<evidence type="ECO:0000256" key="10">
    <source>
        <dbReference type="ARBA" id="ARBA00023077"/>
    </source>
</evidence>
<keyword evidence="8" id="KW-0408">Iron</keyword>
<evidence type="ECO:0000256" key="11">
    <source>
        <dbReference type="ARBA" id="ARBA00023136"/>
    </source>
</evidence>
<evidence type="ECO:0000256" key="13">
    <source>
        <dbReference type="ARBA" id="ARBA00023237"/>
    </source>
</evidence>
<dbReference type="Gene3D" id="2.170.130.10">
    <property type="entry name" value="TonB-dependent receptor, plug domain"/>
    <property type="match status" value="1"/>
</dbReference>
<name>A0ABW5CWC0_9BACT</name>
<dbReference type="Pfam" id="PF07715">
    <property type="entry name" value="Plug"/>
    <property type="match status" value="1"/>
</dbReference>
<dbReference type="Pfam" id="PF00593">
    <property type="entry name" value="TonB_dep_Rec_b-barrel"/>
    <property type="match status" value="1"/>
</dbReference>
<evidence type="ECO:0000256" key="2">
    <source>
        <dbReference type="ARBA" id="ARBA00009810"/>
    </source>
</evidence>
<feature type="chain" id="PRO_5046951916" evidence="16">
    <location>
        <begin position="21"/>
        <end position="783"/>
    </location>
</feature>
<evidence type="ECO:0000256" key="8">
    <source>
        <dbReference type="ARBA" id="ARBA00023004"/>
    </source>
</evidence>
<dbReference type="NCBIfam" id="TIGR01783">
    <property type="entry name" value="TonB-siderophor"/>
    <property type="match status" value="1"/>
</dbReference>
<dbReference type="InterPro" id="IPR000531">
    <property type="entry name" value="Beta-barrel_TonB"/>
</dbReference>
<keyword evidence="7 16" id="KW-0732">Signal</keyword>
<dbReference type="PANTHER" id="PTHR32552">
    <property type="entry name" value="FERRICHROME IRON RECEPTOR-RELATED"/>
    <property type="match status" value="1"/>
</dbReference>
<dbReference type="RefSeq" id="WP_250428828.1">
    <property type="nucleotide sequence ID" value="NZ_JALPRR010000002.1"/>
</dbReference>
<keyword evidence="10 15" id="KW-0798">TonB box</keyword>
<evidence type="ECO:0000259" key="17">
    <source>
        <dbReference type="Pfam" id="PF00593"/>
    </source>
</evidence>
<keyword evidence="3 14" id="KW-0813">Transport</keyword>
<dbReference type="InterPro" id="IPR039426">
    <property type="entry name" value="TonB-dep_rcpt-like"/>
</dbReference>
<dbReference type="CDD" id="cd01347">
    <property type="entry name" value="ligand_gated_channel"/>
    <property type="match status" value="1"/>
</dbReference>
<dbReference type="InterPro" id="IPR037066">
    <property type="entry name" value="Plug_dom_sf"/>
</dbReference>
<evidence type="ECO:0000256" key="1">
    <source>
        <dbReference type="ARBA" id="ARBA00004571"/>
    </source>
</evidence>
<keyword evidence="9" id="KW-0406">Ion transport</keyword>
<feature type="signal peptide" evidence="16">
    <location>
        <begin position="1"/>
        <end position="20"/>
    </location>
</feature>
<evidence type="ECO:0000256" key="3">
    <source>
        <dbReference type="ARBA" id="ARBA00022448"/>
    </source>
</evidence>
<feature type="domain" description="TonB-dependent receptor plug" evidence="18">
    <location>
        <begin position="135"/>
        <end position="232"/>
    </location>
</feature>
<keyword evidence="6 14" id="KW-0812">Transmembrane</keyword>
<evidence type="ECO:0000259" key="18">
    <source>
        <dbReference type="Pfam" id="PF07715"/>
    </source>
</evidence>
<dbReference type="Proteomes" id="UP001597374">
    <property type="component" value="Unassembled WGS sequence"/>
</dbReference>
<keyword evidence="11 14" id="KW-0472">Membrane</keyword>
<comment type="caution">
    <text evidence="19">The sequence shown here is derived from an EMBL/GenBank/DDBJ whole genome shotgun (WGS) entry which is preliminary data.</text>
</comment>
<evidence type="ECO:0000256" key="12">
    <source>
        <dbReference type="ARBA" id="ARBA00023170"/>
    </source>
</evidence>
<dbReference type="InterPro" id="IPR013784">
    <property type="entry name" value="Carb-bd-like_fold"/>
</dbReference>
<gene>
    <name evidence="19" type="ORF">ACFSKP_05145</name>
</gene>
<keyword evidence="4 14" id="KW-1134">Transmembrane beta strand</keyword>
<dbReference type="SUPFAM" id="SSF56935">
    <property type="entry name" value="Porins"/>
    <property type="match status" value="1"/>
</dbReference>
<sequence length="783" mass="86849">MHRLLTIVITLLFITQVAFAQNVGRIEGRVVSERNEPLIGISVALEGTSLGTTTDEEGKYVIRTVSPGTYTLVATSLGFATIKNQVEVKAGSTATVYVLLPSSATALNEVEITASHSGEFVQPIGSTATKMEAPLKSVPQSVQIISRRALDQMQVVRLDDAMRNVSGVTMETGFGGRTDIFQVRGFRTSTESIFKNGFRNSVRTFRETANIQQIEVMKGPASVLYGVSDPGGMVNITTKKPTAYTFQDVQVTANTFGQIRPAIDLGGAFNKSKTFKYRLNAVYEKGDTYRDFVSTERVFVAPAFTYDFSDKTSLTLEAEYLDHDQASDRGIVAFNKVIADVPANFSIGEPDNRGKHQNRLVQYNLQHRFNDIFSLRHASNFNYSSEDRTIVELAGILKGSDSKVTRRIQDQYNFERNFATQTELYATFNTGTLLEHKTVAGVEIARSMFDIWYNRAAYDTLDVYNPQYSRLPKPYNKLAFGDDYRDNTSLYGFYVQDFFSIKQRFKVLMGVRYDVWDLERTGLVKNKDKTFSTEVTKQPNRALNPRIGVLYEVYGPLSVYGNWSRGFQPEVGSVLNADGVTTRPLDPVTSNLYEGGAKLGLLKDKVNIKAAYFNITRSNVPLTNPDNANYLIQVGEVRSEGVETDITGEVLPGLNVIATYSYTDARITEDTNENNIGVAFRGVSKHSGSLWTTYVLQSGVLKGLGFGGGFTSFGDRPVDAADSFRLPGYTRYDATLFYDSKRFHAALNLKNLADINYYDGSQSATAIMPGAPRSLQGTVGVRF</sequence>
<dbReference type="SUPFAM" id="SSF49452">
    <property type="entry name" value="Starch-binding domain-like"/>
    <property type="match status" value="1"/>
</dbReference>
<dbReference type="Pfam" id="PF13715">
    <property type="entry name" value="CarbopepD_reg_2"/>
    <property type="match status" value="1"/>
</dbReference>